<reference evidence="2" key="1">
    <citation type="journal article" date="2014" name="Front. Microbiol.">
        <title>High frequency of phylogenetically diverse reductive dehalogenase-homologous genes in deep subseafloor sedimentary metagenomes.</title>
        <authorList>
            <person name="Kawai M."/>
            <person name="Futagami T."/>
            <person name="Toyoda A."/>
            <person name="Takaki Y."/>
            <person name="Nishi S."/>
            <person name="Hori S."/>
            <person name="Arai W."/>
            <person name="Tsubouchi T."/>
            <person name="Morono Y."/>
            <person name="Uchiyama I."/>
            <person name="Ito T."/>
            <person name="Fujiyama A."/>
            <person name="Inagaki F."/>
            <person name="Takami H."/>
        </authorList>
    </citation>
    <scope>NUCLEOTIDE SEQUENCE</scope>
    <source>
        <strain evidence="2">Expedition CK06-06</strain>
    </source>
</reference>
<dbReference type="InterPro" id="IPR011854">
    <property type="entry name" value="HypE"/>
</dbReference>
<organism evidence="2">
    <name type="scientific">marine sediment metagenome</name>
    <dbReference type="NCBI Taxonomy" id="412755"/>
    <lineage>
        <taxon>unclassified sequences</taxon>
        <taxon>metagenomes</taxon>
        <taxon>ecological metagenomes</taxon>
    </lineage>
</organism>
<dbReference type="Pfam" id="PF00586">
    <property type="entry name" value="AIRS"/>
    <property type="match status" value="1"/>
</dbReference>
<comment type="caution">
    <text evidence="2">The sequence shown here is derived from an EMBL/GenBank/DDBJ whole genome shotgun (WGS) entry which is preliminary data.</text>
</comment>
<evidence type="ECO:0000313" key="2">
    <source>
        <dbReference type="EMBL" id="GAF96133.1"/>
    </source>
</evidence>
<dbReference type="PANTHER" id="PTHR30303:SF0">
    <property type="entry name" value="CARBAMOYL DEHYDRATASE HYPE"/>
    <property type="match status" value="1"/>
</dbReference>
<dbReference type="AlphaFoldDB" id="X0TRE6"/>
<evidence type="ECO:0000259" key="1">
    <source>
        <dbReference type="Pfam" id="PF00586"/>
    </source>
</evidence>
<gene>
    <name evidence="2" type="ORF">S01H1_32187</name>
</gene>
<accession>X0TRE6</accession>
<dbReference type="Gene3D" id="3.30.1330.10">
    <property type="entry name" value="PurM-like, N-terminal domain"/>
    <property type="match status" value="1"/>
</dbReference>
<sequence length="106" mass="10636">MEDNDHILLAHGGGGQLTAELIGEVILPALGAAGRQQPGRLTDAAVLELAGAARTGRVAVTTDSYVVQPLEFPGGDIGKLAVCGTVNDLAVVGAAPRALSLALVLE</sequence>
<dbReference type="GO" id="GO:0051604">
    <property type="term" value="P:protein maturation"/>
    <property type="evidence" value="ECO:0007669"/>
    <property type="project" value="TreeGrafter"/>
</dbReference>
<proteinExistence type="predicted"/>
<name>X0TRE6_9ZZZZ</name>
<dbReference type="InterPro" id="IPR036921">
    <property type="entry name" value="PurM-like_N_sf"/>
</dbReference>
<feature type="non-terminal residue" evidence="2">
    <location>
        <position position="106"/>
    </location>
</feature>
<dbReference type="EMBL" id="BARS01019914">
    <property type="protein sequence ID" value="GAF96133.1"/>
    <property type="molecule type" value="Genomic_DNA"/>
</dbReference>
<dbReference type="PANTHER" id="PTHR30303">
    <property type="entry name" value="HYDROGENASE ISOENZYMES FORMATION PROTEIN HYPE"/>
    <property type="match status" value="1"/>
</dbReference>
<dbReference type="SUPFAM" id="SSF55326">
    <property type="entry name" value="PurM N-terminal domain-like"/>
    <property type="match status" value="1"/>
</dbReference>
<feature type="domain" description="PurM-like N-terminal" evidence="1">
    <location>
        <begin position="43"/>
        <end position="106"/>
    </location>
</feature>
<dbReference type="InterPro" id="IPR016188">
    <property type="entry name" value="PurM-like_N"/>
</dbReference>
<protein>
    <recommendedName>
        <fullName evidence="1">PurM-like N-terminal domain-containing protein</fullName>
    </recommendedName>
</protein>